<sequence>MNQIKLHWNNLEDIKQMYSVLVDTYEAGAIFIVTDLEKIIYKQVSAKFDPPGVEVGDLNKAGGVSDQVIKKQEVIDLSLAENVYGTRAIVTAGPLWSDDEKEVLGAWALVKPKVNKVVEAFDFFAPIIIEMFPGGGAMYVTDREKFLKHAGSDNFRDNLIPDGTPIKEGDLTYRCIQEGRYAYIDVTREVYGAYGRVSAYPLKDDDTQEMIGSFTLALPREIEVTLKEMAVNMEKGLSEVSAAMEEMAAAASEVSANQDGLHQEIEKVQNNANEINTVLAFIKEIADETKMLGLNAAIEAARAGDAGRGFGVVAEEIRKLSDESKETVVQIKELLDRVNAAIEKTMQMSNATLSNTQQVAATTEEVNASLEEMSSLAIQLDATAAQL</sequence>
<protein>
    <submittedName>
        <fullName evidence="4">Methyl-accepting chemotaxis protein (MCP) signalling domain</fullName>
    </submittedName>
</protein>
<evidence type="ECO:0000256" key="2">
    <source>
        <dbReference type="PROSITE-ProRule" id="PRU00284"/>
    </source>
</evidence>
<dbReference type="PROSITE" id="PS50111">
    <property type="entry name" value="CHEMOTAXIS_TRANSDUC_2"/>
    <property type="match status" value="1"/>
</dbReference>
<reference evidence="4 5" key="1">
    <citation type="submission" date="2015-03" db="EMBL/GenBank/DDBJ databases">
        <authorList>
            <person name="Murphy D."/>
        </authorList>
    </citation>
    <scope>NUCLEOTIDE SEQUENCE [LARGE SCALE GENOMIC DNA]</scope>
    <source>
        <strain evidence="4 5">OL-4</strain>
    </source>
</reference>
<dbReference type="Gene3D" id="1.10.287.950">
    <property type="entry name" value="Methyl-accepting chemotaxis protein"/>
    <property type="match status" value="1"/>
</dbReference>
<accession>A0A0E4GE86</accession>
<evidence type="ECO:0000256" key="1">
    <source>
        <dbReference type="ARBA" id="ARBA00023224"/>
    </source>
</evidence>
<dbReference type="STRING" id="690567.1872"/>
<dbReference type="PANTHER" id="PTHR32089:SF112">
    <property type="entry name" value="LYSOZYME-LIKE PROTEIN-RELATED"/>
    <property type="match status" value="1"/>
</dbReference>
<proteinExistence type="predicted"/>
<dbReference type="RefSeq" id="WP_052729700.1">
    <property type="nucleotide sequence ID" value="NZ_CGIH01000029.1"/>
</dbReference>
<organism evidence="4 5">
    <name type="scientific">Syntrophomonas zehnderi OL-4</name>
    <dbReference type="NCBI Taxonomy" id="690567"/>
    <lineage>
        <taxon>Bacteria</taxon>
        <taxon>Bacillati</taxon>
        <taxon>Bacillota</taxon>
        <taxon>Clostridia</taxon>
        <taxon>Eubacteriales</taxon>
        <taxon>Syntrophomonadaceae</taxon>
        <taxon>Syntrophomonas</taxon>
    </lineage>
</organism>
<dbReference type="Proteomes" id="UP000045545">
    <property type="component" value="Unassembled WGS sequence"/>
</dbReference>
<dbReference type="PANTHER" id="PTHR32089">
    <property type="entry name" value="METHYL-ACCEPTING CHEMOTAXIS PROTEIN MCPB"/>
    <property type="match status" value="1"/>
</dbReference>
<dbReference type="InterPro" id="IPR004089">
    <property type="entry name" value="MCPsignal_dom"/>
</dbReference>
<dbReference type="GO" id="GO:0016020">
    <property type="term" value="C:membrane"/>
    <property type="evidence" value="ECO:0007669"/>
    <property type="project" value="InterPro"/>
</dbReference>
<dbReference type="OrthoDB" id="1674419at2"/>
<gene>
    <name evidence="4" type="ORF">1872</name>
</gene>
<name>A0A0E4GE86_9FIRM</name>
<keyword evidence="1 2" id="KW-0807">Transducer</keyword>
<evidence type="ECO:0000313" key="5">
    <source>
        <dbReference type="Proteomes" id="UP000045545"/>
    </source>
</evidence>
<dbReference type="SMART" id="SM00283">
    <property type="entry name" value="MA"/>
    <property type="match status" value="1"/>
</dbReference>
<dbReference type="EMBL" id="CGIH01000029">
    <property type="protein sequence ID" value="CFX78242.1"/>
    <property type="molecule type" value="Genomic_DNA"/>
</dbReference>
<feature type="domain" description="Methyl-accepting transducer" evidence="3">
    <location>
        <begin position="221"/>
        <end position="387"/>
    </location>
</feature>
<evidence type="ECO:0000259" key="3">
    <source>
        <dbReference type="PROSITE" id="PS50111"/>
    </source>
</evidence>
<dbReference type="SUPFAM" id="SSF58104">
    <property type="entry name" value="Methyl-accepting chemotaxis protein (MCP) signaling domain"/>
    <property type="match status" value="1"/>
</dbReference>
<dbReference type="GO" id="GO:0007165">
    <property type="term" value="P:signal transduction"/>
    <property type="evidence" value="ECO:0007669"/>
    <property type="project" value="UniProtKB-KW"/>
</dbReference>
<dbReference type="Pfam" id="PF00015">
    <property type="entry name" value="MCPsignal"/>
    <property type="match status" value="1"/>
</dbReference>
<evidence type="ECO:0000313" key="4">
    <source>
        <dbReference type="EMBL" id="CFX78242.1"/>
    </source>
</evidence>
<keyword evidence="5" id="KW-1185">Reference proteome</keyword>
<dbReference type="AlphaFoldDB" id="A0A0E4GE86"/>